<dbReference type="AlphaFoldDB" id="A0A139QXA9"/>
<sequence>MKIVEQLVQKFKLLPKKIKQFFKSRTIDAEHLIGICYLMLYMLPFLVNGMIFIVLGAILKKIPFLSFLTPIIICFINGIFLFYFSKRIIAYIKQKRFLLSLILLYIVLSFFTAFIFWIGTIFLNITAMLFMKIPNSLSENELYALIVKYSHGYKTMIDNFEGYSRGAIPFIQILGFSYFLNLFIPLRYQSVDIPVYK</sequence>
<dbReference type="PATRIC" id="fig|1303.86.peg.1574"/>
<proteinExistence type="predicted"/>
<protein>
    <submittedName>
        <fullName evidence="2">Uncharacterized protein</fullName>
    </submittedName>
</protein>
<evidence type="ECO:0000256" key="1">
    <source>
        <dbReference type="SAM" id="Phobius"/>
    </source>
</evidence>
<accession>A0A139QXA9</accession>
<name>A0A139QXA9_STROR</name>
<organism evidence="2 3">
    <name type="scientific">Streptococcus oralis</name>
    <dbReference type="NCBI Taxonomy" id="1303"/>
    <lineage>
        <taxon>Bacteria</taxon>
        <taxon>Bacillati</taxon>
        <taxon>Bacillota</taxon>
        <taxon>Bacilli</taxon>
        <taxon>Lactobacillales</taxon>
        <taxon>Streptococcaceae</taxon>
        <taxon>Streptococcus</taxon>
    </lineage>
</organism>
<gene>
    <name evidence="2" type="ORF">SORDD25_01538</name>
</gene>
<feature type="transmembrane region" description="Helical" evidence="1">
    <location>
        <begin position="166"/>
        <end position="184"/>
    </location>
</feature>
<keyword evidence="1" id="KW-0472">Membrane</keyword>
<keyword evidence="1" id="KW-0812">Transmembrane</keyword>
<dbReference type="EMBL" id="LQZC01000012">
    <property type="protein sequence ID" value="KXU07172.1"/>
    <property type="molecule type" value="Genomic_DNA"/>
</dbReference>
<reference evidence="2 3" key="1">
    <citation type="submission" date="2016-01" db="EMBL/GenBank/DDBJ databases">
        <title>Highly variable Streptococcus oralis are common among viridans streptococci isolated from primates.</title>
        <authorList>
            <person name="Denapaite D."/>
            <person name="Rieger M."/>
            <person name="Koendgen S."/>
            <person name="Brueckner R."/>
            <person name="Ochigava I."/>
            <person name="Kappeler P."/>
            <person name="Maetz-Rensing K."/>
            <person name="Leendertz F."/>
            <person name="Hakenbeck R."/>
        </authorList>
    </citation>
    <scope>NUCLEOTIDE SEQUENCE [LARGE SCALE GENOMIC DNA]</scope>
    <source>
        <strain evidence="2 3">DD25</strain>
    </source>
</reference>
<feature type="transmembrane region" description="Helical" evidence="1">
    <location>
        <begin position="64"/>
        <end position="85"/>
    </location>
</feature>
<comment type="caution">
    <text evidence="2">The sequence shown here is derived from an EMBL/GenBank/DDBJ whole genome shotgun (WGS) entry which is preliminary data.</text>
</comment>
<evidence type="ECO:0000313" key="3">
    <source>
        <dbReference type="Proteomes" id="UP000071369"/>
    </source>
</evidence>
<feature type="transmembrane region" description="Helical" evidence="1">
    <location>
        <begin position="32"/>
        <end position="58"/>
    </location>
</feature>
<dbReference type="Proteomes" id="UP000071369">
    <property type="component" value="Unassembled WGS sequence"/>
</dbReference>
<dbReference type="RefSeq" id="WP_241497230.1">
    <property type="nucleotide sequence ID" value="NZ_KQ970790.1"/>
</dbReference>
<keyword evidence="1" id="KW-1133">Transmembrane helix</keyword>
<evidence type="ECO:0000313" key="2">
    <source>
        <dbReference type="EMBL" id="KXU07172.1"/>
    </source>
</evidence>
<feature type="transmembrane region" description="Helical" evidence="1">
    <location>
        <begin position="97"/>
        <end position="130"/>
    </location>
</feature>